<protein>
    <submittedName>
        <fullName evidence="1">Uncharacterized protein</fullName>
    </submittedName>
</protein>
<dbReference type="Proteomes" id="UP000091857">
    <property type="component" value="Chromosome 1"/>
</dbReference>
<evidence type="ECO:0000313" key="1">
    <source>
        <dbReference type="EMBL" id="KAG8661617.1"/>
    </source>
</evidence>
<dbReference type="EMBL" id="CM004387">
    <property type="protein sequence ID" value="KAG8661617.1"/>
    <property type="molecule type" value="Genomic_DNA"/>
</dbReference>
<organism evidence="1 2">
    <name type="scientific">Manihot esculenta</name>
    <name type="common">Cassava</name>
    <name type="synonym">Jatropha manihot</name>
    <dbReference type="NCBI Taxonomy" id="3983"/>
    <lineage>
        <taxon>Eukaryota</taxon>
        <taxon>Viridiplantae</taxon>
        <taxon>Streptophyta</taxon>
        <taxon>Embryophyta</taxon>
        <taxon>Tracheophyta</taxon>
        <taxon>Spermatophyta</taxon>
        <taxon>Magnoliopsida</taxon>
        <taxon>eudicotyledons</taxon>
        <taxon>Gunneridae</taxon>
        <taxon>Pentapetalae</taxon>
        <taxon>rosids</taxon>
        <taxon>fabids</taxon>
        <taxon>Malpighiales</taxon>
        <taxon>Euphorbiaceae</taxon>
        <taxon>Crotonoideae</taxon>
        <taxon>Manihoteae</taxon>
        <taxon>Manihot</taxon>
    </lineage>
</organism>
<proteinExistence type="predicted"/>
<keyword evidence="2" id="KW-1185">Reference proteome</keyword>
<reference evidence="2" key="1">
    <citation type="journal article" date="2016" name="Nat. Biotechnol.">
        <title>Sequencing wild and cultivated cassava and related species reveals extensive interspecific hybridization and genetic diversity.</title>
        <authorList>
            <person name="Bredeson J.V."/>
            <person name="Lyons J.B."/>
            <person name="Prochnik S.E."/>
            <person name="Wu G.A."/>
            <person name="Ha C.M."/>
            <person name="Edsinger-Gonzales E."/>
            <person name="Grimwood J."/>
            <person name="Schmutz J."/>
            <person name="Rabbi I.Y."/>
            <person name="Egesi C."/>
            <person name="Nauluvula P."/>
            <person name="Lebot V."/>
            <person name="Ndunguru J."/>
            <person name="Mkamilo G."/>
            <person name="Bart R.S."/>
            <person name="Setter T.L."/>
            <person name="Gleadow R.M."/>
            <person name="Kulakow P."/>
            <person name="Ferguson M.E."/>
            <person name="Rounsley S."/>
            <person name="Rokhsar D.S."/>
        </authorList>
    </citation>
    <scope>NUCLEOTIDE SEQUENCE [LARGE SCALE GENOMIC DNA]</scope>
    <source>
        <strain evidence="2">cv. AM560-2</strain>
    </source>
</reference>
<comment type="caution">
    <text evidence="1">The sequence shown here is derived from an EMBL/GenBank/DDBJ whole genome shotgun (WGS) entry which is preliminary data.</text>
</comment>
<gene>
    <name evidence="1" type="ORF">MANES_01G025300v8</name>
</gene>
<evidence type="ECO:0000313" key="2">
    <source>
        <dbReference type="Proteomes" id="UP000091857"/>
    </source>
</evidence>
<name>A0ACB7I9Q4_MANES</name>
<sequence length="526" mass="59673">MASEMGKLEVIFYVSSCGVCLFFLSFLINFFRKVWWIPIHTQSMMRSQGIQGPAYRFYHGNTTEIINAATHHVFSNPNELSHHNVFSTVLPHISSWVKLYGMNYLSWHGPRAHMVVTEPDLVKEIFNNKDGAFPKVELDEYFKKLVGDGIATTRGEKWYTLRKLSNHAFHAECLKGMIPAMIASVETMLERWKCREDKEIEAFQEFKVLTSDVISRTAFGSSYLEGQHIFDMLTQMAVIITRNKYKVRIPAVSNLVKTADDVESDKLEQGIRNSIVNMMKRREDAAIMSQSSDSFGSDFLGLLLKAHHDDDDPDSRISAEDVIDECKTFYVAGHETTASSITWTIFLLALHTDWQHEARKEVLEFFGCQNPTPDGLVRLKIMNMIINEALRLYPPVVIVPRQVLKQVSLGKLKLPENMVIEIPVLAIHHNSQLWGEDAHLFNPKRFAEGVAKATNNNVAAYLPFGLGPRTCVGSNFAVTETKIALSMILQRYQFTLSPTYVHSPVPLITMCPQHGLQIMLQPLHLG</sequence>
<accession>A0ACB7I9Q4</accession>